<keyword evidence="3" id="KW-0863">Zinc-finger</keyword>
<evidence type="ECO:0000256" key="2">
    <source>
        <dbReference type="ARBA" id="ARBA00022737"/>
    </source>
</evidence>
<comment type="caution">
    <text evidence="7">The sequence shown here is derived from an EMBL/GenBank/DDBJ whole genome shotgun (WGS) entry which is preliminary data.</text>
</comment>
<evidence type="ECO:0000259" key="6">
    <source>
        <dbReference type="SMART" id="SM01175"/>
    </source>
</evidence>
<dbReference type="PANTHER" id="PTHR12326:SF3">
    <property type="entry name" value="DIFFERENTIALLY EXPRESSED IN FDCP 8 HOMOLOG"/>
    <property type="match status" value="1"/>
</dbReference>
<keyword evidence="2" id="KW-0677">Repeat</keyword>
<protein>
    <recommendedName>
        <fullName evidence="6">Rubicon Homology domain-containing protein</fullName>
    </recommendedName>
</protein>
<feature type="non-terminal residue" evidence="7">
    <location>
        <position position="375"/>
    </location>
</feature>
<evidence type="ECO:0000313" key="7">
    <source>
        <dbReference type="EMBL" id="CAE8581240.1"/>
    </source>
</evidence>
<evidence type="ECO:0000313" key="8">
    <source>
        <dbReference type="Proteomes" id="UP000654075"/>
    </source>
</evidence>
<keyword evidence="4" id="KW-0862">Zinc</keyword>
<feature type="compositionally biased region" description="Low complexity" evidence="5">
    <location>
        <begin position="1"/>
        <end position="20"/>
    </location>
</feature>
<accession>A0A813D6E6</accession>
<feature type="compositionally biased region" description="Low complexity" evidence="5">
    <location>
        <begin position="73"/>
        <end position="99"/>
    </location>
</feature>
<evidence type="ECO:0000256" key="4">
    <source>
        <dbReference type="ARBA" id="ARBA00022833"/>
    </source>
</evidence>
<organism evidence="7 8">
    <name type="scientific">Polarella glacialis</name>
    <name type="common">Dinoflagellate</name>
    <dbReference type="NCBI Taxonomy" id="89957"/>
    <lineage>
        <taxon>Eukaryota</taxon>
        <taxon>Sar</taxon>
        <taxon>Alveolata</taxon>
        <taxon>Dinophyceae</taxon>
        <taxon>Suessiales</taxon>
        <taxon>Suessiaceae</taxon>
        <taxon>Polarella</taxon>
    </lineage>
</organism>
<feature type="compositionally biased region" description="Polar residues" evidence="5">
    <location>
        <begin position="39"/>
        <end position="52"/>
    </location>
</feature>
<dbReference type="PANTHER" id="PTHR12326">
    <property type="entry name" value="PLECKSTRIN HOMOLOGY DOMAIN CONTAINING PROTEIN"/>
    <property type="match status" value="1"/>
</dbReference>
<dbReference type="Pfam" id="PF13901">
    <property type="entry name" value="RH_dom"/>
    <property type="match status" value="1"/>
</dbReference>
<feature type="domain" description="Rubicon Homology" evidence="6">
    <location>
        <begin position="155"/>
        <end position="364"/>
    </location>
</feature>
<dbReference type="AlphaFoldDB" id="A0A813D6E6"/>
<feature type="region of interest" description="Disordered" evidence="5">
    <location>
        <begin position="1"/>
        <end position="107"/>
    </location>
</feature>
<sequence length="375" mass="40454">ISPLALAGLPGASPARPAPGWRADDRLTASSALPLDGSAGSTRVVSPASSVAATPRGSLSGSALGGGIGYQMEDGALSDSDSEGSSSRRSVSSASLMGSQADKDGQCPTPFGVHLEWRMSLRPRLPLPTQVSLQRGLCPGCKERLPPTSLFNAPRYCHYLGYYFCTSCHVGDLRVIPARVMESWDFEPRKVCSAASKYLDLQVNQPLVPITRIKRTKVSSQVCMTEIHSLRQKLTRMKRILEEHGCEFQKSMESFLSQIDPHIARGHEFYAMQDLIRIEVQGRGCALYTKLSRFVAASSQHMRSCGTCAASASLCPICASGTPVFPFEIDTFHLCGGCGAGFHRACFQRASAECPMCLTLVSSQRCPSVSNVRAR</sequence>
<keyword evidence="1" id="KW-0479">Metal-binding</keyword>
<dbReference type="SMART" id="SM01175">
    <property type="entry name" value="DUF4206"/>
    <property type="match status" value="1"/>
</dbReference>
<dbReference type="Proteomes" id="UP000654075">
    <property type="component" value="Unassembled WGS sequence"/>
</dbReference>
<dbReference type="GO" id="GO:0008270">
    <property type="term" value="F:zinc ion binding"/>
    <property type="evidence" value="ECO:0007669"/>
    <property type="project" value="UniProtKB-KW"/>
</dbReference>
<gene>
    <name evidence="7" type="ORF">PGLA1383_LOCUS269</name>
</gene>
<dbReference type="EMBL" id="CAJNNV010000050">
    <property type="protein sequence ID" value="CAE8581240.1"/>
    <property type="molecule type" value="Genomic_DNA"/>
</dbReference>
<dbReference type="InterPro" id="IPR025258">
    <property type="entry name" value="RH_dom"/>
</dbReference>
<evidence type="ECO:0000256" key="3">
    <source>
        <dbReference type="ARBA" id="ARBA00022771"/>
    </source>
</evidence>
<name>A0A813D6E6_POLGL</name>
<dbReference type="OrthoDB" id="423604at2759"/>
<dbReference type="InterPro" id="IPR051366">
    <property type="entry name" value="DEF8"/>
</dbReference>
<dbReference type="OMA" id="ARVMESW"/>
<proteinExistence type="predicted"/>
<evidence type="ECO:0000256" key="5">
    <source>
        <dbReference type="SAM" id="MobiDB-lite"/>
    </source>
</evidence>
<keyword evidence="8" id="KW-1185">Reference proteome</keyword>
<evidence type="ECO:0000256" key="1">
    <source>
        <dbReference type="ARBA" id="ARBA00022723"/>
    </source>
</evidence>
<reference evidence="7" key="1">
    <citation type="submission" date="2021-02" db="EMBL/GenBank/DDBJ databases">
        <authorList>
            <person name="Dougan E. K."/>
            <person name="Rhodes N."/>
            <person name="Thang M."/>
            <person name="Chan C."/>
        </authorList>
    </citation>
    <scope>NUCLEOTIDE SEQUENCE</scope>
</reference>